<accession>A0A2U8UIQ3</accession>
<organism evidence="2 3">
    <name type="scientific">Microbacterium phage Hyperion</name>
    <dbReference type="NCBI Taxonomy" id="2182354"/>
    <lineage>
        <taxon>Viruses</taxon>
        <taxon>Duplodnaviria</taxon>
        <taxon>Heunggongvirae</taxon>
        <taxon>Uroviricota</taxon>
        <taxon>Caudoviricetes</taxon>
        <taxon>Squashvirus</taxon>
        <taxon>Squashvirus hyperion</taxon>
    </lineage>
</organism>
<dbReference type="Proteomes" id="UP000246630">
    <property type="component" value="Segment"/>
</dbReference>
<evidence type="ECO:0000313" key="3">
    <source>
        <dbReference type="Proteomes" id="UP000246630"/>
    </source>
</evidence>
<keyword evidence="3" id="KW-1185">Reference proteome</keyword>
<dbReference type="RefSeq" id="YP_009801562.1">
    <property type="nucleotide sequence ID" value="NC_047973.1"/>
</dbReference>
<dbReference type="GeneID" id="54992080"/>
<feature type="region of interest" description="Disordered" evidence="1">
    <location>
        <begin position="1"/>
        <end position="27"/>
    </location>
</feature>
<gene>
    <name evidence="2" type="primary">20</name>
    <name evidence="2" type="ORF">PBI_HYPERION_20</name>
</gene>
<proteinExistence type="predicted"/>
<dbReference type="EMBL" id="MH153803">
    <property type="protein sequence ID" value="AWN03537.1"/>
    <property type="molecule type" value="Genomic_DNA"/>
</dbReference>
<evidence type="ECO:0000256" key="1">
    <source>
        <dbReference type="SAM" id="MobiDB-lite"/>
    </source>
</evidence>
<evidence type="ECO:0000313" key="2">
    <source>
        <dbReference type="EMBL" id="AWN03537.1"/>
    </source>
</evidence>
<name>A0A2U8UIQ3_9CAUD</name>
<dbReference type="KEGG" id="vg:54992080"/>
<protein>
    <submittedName>
        <fullName evidence="2">Uncharacterized protein</fullName>
    </submittedName>
</protein>
<reference evidence="2 3" key="1">
    <citation type="submission" date="2018-03" db="EMBL/GenBank/DDBJ databases">
        <authorList>
            <person name="Stanton A.-C.J."/>
            <person name="Garlena R.A."/>
            <person name="Russell D.A."/>
            <person name="Pope W.H."/>
            <person name="Jacobs-Sera D."/>
            <person name="Hatfull G.F."/>
        </authorList>
    </citation>
    <scope>NUCLEOTIDE SEQUENCE [LARGE SCALE GENOMIC DNA]</scope>
</reference>
<sequence>MSYPRHRLPGAMLGSPRDAGEQKEGIMPRERVQHGKLYVEDPTIKPTPVITDSGQPSGVQAYGLKEWPRGEAVPEGVVVVEEPSLDVTWRSDAWVQVSIEAPASWWEKFEQSRRGVEQSHFGVYSATLTRAEINAAIRALRRARNAVFGSDE</sequence>
<feature type="compositionally biased region" description="Basic and acidic residues" evidence="1">
    <location>
        <begin position="18"/>
        <end position="27"/>
    </location>
</feature>